<accession>A0ABP0USB9</accession>
<sequence>MNRIKEDKDTHCLCNALDLLSKCVAGLNYDQKALTELLKANAVAIVLKLANTPYQDLMVSVARFLCLLCFDEAGRKKAVELKAVEVLVPYLNHVDSHVIAYAAAALISITLEVQGKKDFITANGVPVLVPMLNLSDTELTIMVMVLITNVAEHPHARMKLQRGIGVLRAMVKASVSAMIKKCSRQTIQQLQFRSRPFQNLKDVR</sequence>
<name>A0ABP0USB9_9BRYO</name>
<organism evidence="1 2">
    <name type="scientific">Sphagnum troendelagicum</name>
    <dbReference type="NCBI Taxonomy" id="128251"/>
    <lineage>
        <taxon>Eukaryota</taxon>
        <taxon>Viridiplantae</taxon>
        <taxon>Streptophyta</taxon>
        <taxon>Embryophyta</taxon>
        <taxon>Bryophyta</taxon>
        <taxon>Sphagnophytina</taxon>
        <taxon>Sphagnopsida</taxon>
        <taxon>Sphagnales</taxon>
        <taxon>Sphagnaceae</taxon>
        <taxon>Sphagnum</taxon>
    </lineage>
</organism>
<protein>
    <submittedName>
        <fullName evidence="1">Uncharacterized protein</fullName>
    </submittedName>
</protein>
<dbReference type="InterPro" id="IPR000225">
    <property type="entry name" value="Armadillo"/>
</dbReference>
<evidence type="ECO:0000313" key="2">
    <source>
        <dbReference type="Proteomes" id="UP001497512"/>
    </source>
</evidence>
<reference evidence="1" key="1">
    <citation type="submission" date="2024-02" db="EMBL/GenBank/DDBJ databases">
        <authorList>
            <consortium name="ELIXIR-Norway"/>
            <consortium name="Elixir Norway"/>
        </authorList>
    </citation>
    <scope>NUCLEOTIDE SEQUENCE</scope>
</reference>
<dbReference type="Proteomes" id="UP001497512">
    <property type="component" value="Chromosome 6"/>
</dbReference>
<dbReference type="SUPFAM" id="SSF48371">
    <property type="entry name" value="ARM repeat"/>
    <property type="match status" value="1"/>
</dbReference>
<dbReference type="SMART" id="SM00185">
    <property type="entry name" value="ARM"/>
    <property type="match status" value="3"/>
</dbReference>
<dbReference type="Gene3D" id="1.25.10.10">
    <property type="entry name" value="Leucine-rich Repeat Variant"/>
    <property type="match status" value="1"/>
</dbReference>
<dbReference type="PANTHER" id="PTHR15599:SF1">
    <property type="entry name" value="RADIAL SPOKE HEAD 14 HOMOLOG"/>
    <property type="match status" value="1"/>
</dbReference>
<keyword evidence="2" id="KW-1185">Reference proteome</keyword>
<dbReference type="InterPro" id="IPR042856">
    <property type="entry name" value="RSP14"/>
</dbReference>
<dbReference type="EMBL" id="OZ019898">
    <property type="protein sequence ID" value="CAK9228832.1"/>
    <property type="molecule type" value="Genomic_DNA"/>
</dbReference>
<dbReference type="InterPro" id="IPR011989">
    <property type="entry name" value="ARM-like"/>
</dbReference>
<proteinExistence type="predicted"/>
<evidence type="ECO:0000313" key="1">
    <source>
        <dbReference type="EMBL" id="CAK9228832.1"/>
    </source>
</evidence>
<gene>
    <name evidence="1" type="ORF">CSSPTR1EN2_LOCUS19430</name>
</gene>
<dbReference type="PANTHER" id="PTHR15599">
    <property type="entry name" value="RTDR1"/>
    <property type="match status" value="1"/>
</dbReference>
<dbReference type="InterPro" id="IPR016024">
    <property type="entry name" value="ARM-type_fold"/>
</dbReference>